<evidence type="ECO:0008006" key="7">
    <source>
        <dbReference type="Google" id="ProtNLM"/>
    </source>
</evidence>
<feature type="transmembrane region" description="Helical" evidence="4">
    <location>
        <begin position="214"/>
        <end position="239"/>
    </location>
</feature>
<feature type="transmembrane region" description="Helical" evidence="4">
    <location>
        <begin position="280"/>
        <end position="298"/>
    </location>
</feature>
<evidence type="ECO:0000256" key="3">
    <source>
        <dbReference type="ARBA" id="ARBA00023136"/>
    </source>
</evidence>
<keyword evidence="1 4" id="KW-0812">Transmembrane</keyword>
<evidence type="ECO:0000313" key="6">
    <source>
        <dbReference type="Proteomes" id="UP000094070"/>
    </source>
</evidence>
<dbReference type="InterPro" id="IPR011701">
    <property type="entry name" value="MFS"/>
</dbReference>
<feature type="transmembrane region" description="Helical" evidence="4">
    <location>
        <begin position="251"/>
        <end position="271"/>
    </location>
</feature>
<feature type="transmembrane region" description="Helical" evidence="4">
    <location>
        <begin position="39"/>
        <end position="58"/>
    </location>
</feature>
<keyword evidence="6" id="KW-1185">Reference proteome</keyword>
<name>A0A1E5DZL7_9VIBR</name>
<evidence type="ECO:0000256" key="1">
    <source>
        <dbReference type="ARBA" id="ARBA00022692"/>
    </source>
</evidence>
<dbReference type="Gene3D" id="1.20.1250.20">
    <property type="entry name" value="MFS general substrate transporter like domains"/>
    <property type="match status" value="1"/>
</dbReference>
<dbReference type="EMBL" id="AJYK02000093">
    <property type="protein sequence ID" value="OEF23397.1"/>
    <property type="molecule type" value="Genomic_DNA"/>
</dbReference>
<comment type="caution">
    <text evidence="5">The sequence shown here is derived from an EMBL/GenBank/DDBJ whole genome shotgun (WGS) entry which is preliminary data.</text>
</comment>
<evidence type="ECO:0000256" key="4">
    <source>
        <dbReference type="SAM" id="Phobius"/>
    </source>
</evidence>
<feature type="transmembrane region" description="Helical" evidence="4">
    <location>
        <begin position="370"/>
        <end position="388"/>
    </location>
</feature>
<dbReference type="STRING" id="1188252.A1QC_12030"/>
<evidence type="ECO:0000313" key="5">
    <source>
        <dbReference type="EMBL" id="OEF23397.1"/>
    </source>
</evidence>
<sequence length="399" mass="44061">MWLFGSLLTLGINQTLLIALLPQIATLFGIDPQGNELGILAIALNVNLISYWIGSGLWGKYLQKISLTSAYAIASIGYIACHIAFISALFHFEQPQLWLASLSRLGLGLFSSAFMPIGQTYMARQEPAALNKLSQLSGIATLGRLLGPTFVFLPLALSHVLLLTIIPIFLSLLFVKWLAKGCMKYEEKHQSNLNRNRELTVTPTAMWTLAKRHYLTFITASLTTLLVAVYQLMLIPYLSKLGLNEQEVSRYLASIMVGISVMMAFNQLWLIPIMMAYPRLIWGSTVWALFITATLLSLPGYHLVVLLALSMTLTVALSNLPAWYSKQLLSIDTNPSHTGKLSGLLAQSHSTGHLLGTGCASIVLYFQLNIAYLLIAFITTLILFAVLLRRKYGLAISHT</sequence>
<dbReference type="Pfam" id="PF07690">
    <property type="entry name" value="MFS_1"/>
    <property type="match status" value="1"/>
</dbReference>
<dbReference type="AlphaFoldDB" id="A0A1E5DZL7"/>
<protein>
    <recommendedName>
        <fullName evidence="7">Major facilitator superfamily (MFS) profile domain-containing protein</fullName>
    </recommendedName>
</protein>
<dbReference type="OrthoDB" id="5855282at2"/>
<accession>A0A1E5DZL7</accession>
<keyword evidence="2 4" id="KW-1133">Transmembrane helix</keyword>
<feature type="transmembrane region" description="Helical" evidence="4">
    <location>
        <begin position="70"/>
        <end position="90"/>
    </location>
</feature>
<evidence type="ECO:0000256" key="2">
    <source>
        <dbReference type="ARBA" id="ARBA00022989"/>
    </source>
</evidence>
<reference evidence="5 6" key="1">
    <citation type="journal article" date="2012" name="Science">
        <title>Ecological populations of bacteria act as socially cohesive units of antibiotic production and resistance.</title>
        <authorList>
            <person name="Cordero O.X."/>
            <person name="Wildschutte H."/>
            <person name="Kirkup B."/>
            <person name="Proehl S."/>
            <person name="Ngo L."/>
            <person name="Hussain F."/>
            <person name="Le Roux F."/>
            <person name="Mincer T."/>
            <person name="Polz M.F."/>
        </authorList>
    </citation>
    <scope>NUCLEOTIDE SEQUENCE [LARGE SCALE GENOMIC DNA]</scope>
    <source>
        <strain evidence="5 6">1S-45</strain>
    </source>
</reference>
<dbReference type="SUPFAM" id="SSF103473">
    <property type="entry name" value="MFS general substrate transporter"/>
    <property type="match status" value="1"/>
</dbReference>
<dbReference type="RefSeq" id="WP_017024076.1">
    <property type="nucleotide sequence ID" value="NZ_AJYK02000093.1"/>
</dbReference>
<dbReference type="Proteomes" id="UP000094070">
    <property type="component" value="Unassembled WGS sequence"/>
</dbReference>
<gene>
    <name evidence="5" type="ORF">A1QC_12030</name>
</gene>
<dbReference type="InterPro" id="IPR036259">
    <property type="entry name" value="MFS_trans_sf"/>
</dbReference>
<feature type="transmembrane region" description="Helical" evidence="4">
    <location>
        <begin position="161"/>
        <end position="179"/>
    </location>
</feature>
<dbReference type="GO" id="GO:0022857">
    <property type="term" value="F:transmembrane transporter activity"/>
    <property type="evidence" value="ECO:0007669"/>
    <property type="project" value="InterPro"/>
</dbReference>
<proteinExistence type="predicted"/>
<keyword evidence="3 4" id="KW-0472">Membrane</keyword>
<organism evidence="5 6">
    <name type="scientific">Vibrio rumoiensis 1S-45</name>
    <dbReference type="NCBI Taxonomy" id="1188252"/>
    <lineage>
        <taxon>Bacteria</taxon>
        <taxon>Pseudomonadati</taxon>
        <taxon>Pseudomonadota</taxon>
        <taxon>Gammaproteobacteria</taxon>
        <taxon>Vibrionales</taxon>
        <taxon>Vibrionaceae</taxon>
        <taxon>Vibrio</taxon>
    </lineage>
</organism>